<evidence type="ECO:0000313" key="3">
    <source>
        <dbReference type="EMBL" id="QJA97527.1"/>
    </source>
</evidence>
<keyword evidence="1" id="KW-1133">Transmembrane helix</keyword>
<dbReference type="EMBL" id="MT141631">
    <property type="protein sequence ID" value="QJA68597.1"/>
    <property type="molecule type" value="Genomic_DNA"/>
</dbReference>
<reference evidence="2" key="1">
    <citation type="submission" date="2020-03" db="EMBL/GenBank/DDBJ databases">
        <title>The deep terrestrial virosphere.</title>
        <authorList>
            <person name="Holmfeldt K."/>
            <person name="Nilsson E."/>
            <person name="Simone D."/>
            <person name="Lopez-Fernandez M."/>
            <person name="Wu X."/>
            <person name="de Brujin I."/>
            <person name="Lundin D."/>
            <person name="Andersson A."/>
            <person name="Bertilsson S."/>
            <person name="Dopson M."/>
        </authorList>
    </citation>
    <scope>NUCLEOTIDE SEQUENCE</scope>
    <source>
        <strain evidence="2">MM415A06120</strain>
        <strain evidence="3">MM415B06162</strain>
    </source>
</reference>
<proteinExistence type="predicted"/>
<gene>
    <name evidence="2" type="ORF">MM415A06120_0008</name>
    <name evidence="3" type="ORF">MM415B06162_0003</name>
</gene>
<organism evidence="2">
    <name type="scientific">viral metagenome</name>
    <dbReference type="NCBI Taxonomy" id="1070528"/>
    <lineage>
        <taxon>unclassified sequences</taxon>
        <taxon>metagenomes</taxon>
        <taxon>organismal metagenomes</taxon>
    </lineage>
</organism>
<evidence type="ECO:0000313" key="2">
    <source>
        <dbReference type="EMBL" id="QJA68597.1"/>
    </source>
</evidence>
<dbReference type="AlphaFoldDB" id="A0A6M3JID4"/>
<name>A0A6M3JID4_9ZZZZ</name>
<protein>
    <submittedName>
        <fullName evidence="2">Uncharacterized protein</fullName>
    </submittedName>
</protein>
<feature type="transmembrane region" description="Helical" evidence="1">
    <location>
        <begin position="18"/>
        <end position="35"/>
    </location>
</feature>
<accession>A0A6M3JID4</accession>
<sequence>MKKKEEKKPVTEIERKTVLTFFILLFPSMVITGLTTVPNSWFNTLLAIALFFYQAILLKNFIDDHYKLTY</sequence>
<keyword evidence="1" id="KW-0472">Membrane</keyword>
<feature type="transmembrane region" description="Helical" evidence="1">
    <location>
        <begin position="41"/>
        <end position="62"/>
    </location>
</feature>
<dbReference type="EMBL" id="MT143502">
    <property type="protein sequence ID" value="QJA97527.1"/>
    <property type="molecule type" value="Genomic_DNA"/>
</dbReference>
<evidence type="ECO:0000256" key="1">
    <source>
        <dbReference type="SAM" id="Phobius"/>
    </source>
</evidence>
<keyword evidence="1" id="KW-0812">Transmembrane</keyword>